<accession>A0A1U9KET0</accession>
<dbReference type="Pfam" id="PF14393">
    <property type="entry name" value="DUF4422"/>
    <property type="match status" value="1"/>
</dbReference>
<keyword evidence="3" id="KW-1185">Reference proteome</keyword>
<evidence type="ECO:0000313" key="3">
    <source>
        <dbReference type="Proteomes" id="UP000188937"/>
    </source>
</evidence>
<gene>
    <name evidence="2" type="ORF">A0U92_04965</name>
</gene>
<dbReference type="EMBL" id="CP014692">
    <property type="protein sequence ID" value="AQS84229.1"/>
    <property type="molecule type" value="Genomic_DNA"/>
</dbReference>
<evidence type="ECO:0000259" key="1">
    <source>
        <dbReference type="Pfam" id="PF14393"/>
    </source>
</evidence>
<dbReference type="InterPro" id="IPR025536">
    <property type="entry name" value="DUF4422"/>
</dbReference>
<dbReference type="KEGG" id="aace:A0U92_04965"/>
<evidence type="ECO:0000313" key="2">
    <source>
        <dbReference type="EMBL" id="AQS84229.1"/>
    </source>
</evidence>
<proteinExistence type="predicted"/>
<dbReference type="Proteomes" id="UP000188937">
    <property type="component" value="Chromosome"/>
</dbReference>
<reference evidence="2 3" key="1">
    <citation type="submission" date="2016-03" db="EMBL/GenBank/DDBJ databases">
        <title>Acetic acid bacteria sequencing.</title>
        <authorList>
            <person name="Brandt J."/>
            <person name="Jakob F."/>
            <person name="Vogel R.F."/>
        </authorList>
    </citation>
    <scope>NUCLEOTIDE SEQUENCE [LARGE SCALE GENOMIC DNA]</scope>
    <source>
        <strain evidence="2 3">TMW2.1153</strain>
    </source>
</reference>
<protein>
    <recommendedName>
        <fullName evidence="1">DUF4422 domain-containing protein</fullName>
    </recommendedName>
</protein>
<name>A0A1U9KET0_ACEAC</name>
<dbReference type="AlphaFoldDB" id="A0A1U9KET0"/>
<feature type="domain" description="DUF4422" evidence="1">
    <location>
        <begin position="4"/>
        <end position="234"/>
    </location>
</feature>
<sequence>MSLKIYVAGHKKFSPPFDATYVPIIGGMSGYEEKGEVTDFIGDDTGDNISHLNNIFCELTVQYWIWKNDHTSDYVGLNHYRRFFQKKENGTNLFYKYIEGVKVVCEGNEIAAGDDFDFSNVDMIVPVKHHAEPVLQQYARFHVLEDMFLISEQIKKIQPDYVSACDFYFNHCNYFHHTNMIVAKKELFDEYSSWLFSLLMPLAEDKFFVNYDKLQMRVMGFLSERLLSVWILKNRKNLAIEERSYVQIKEL</sequence>
<organism evidence="2 3">
    <name type="scientific">Acetobacter aceti</name>
    <dbReference type="NCBI Taxonomy" id="435"/>
    <lineage>
        <taxon>Bacteria</taxon>
        <taxon>Pseudomonadati</taxon>
        <taxon>Pseudomonadota</taxon>
        <taxon>Alphaproteobacteria</taxon>
        <taxon>Acetobacterales</taxon>
        <taxon>Acetobacteraceae</taxon>
        <taxon>Acetobacter</taxon>
        <taxon>Acetobacter subgen. Acetobacter</taxon>
    </lineage>
</organism>
<dbReference type="STRING" id="435.A0U92_04965"/>
<dbReference type="RefSeq" id="WP_222927850.1">
    <property type="nucleotide sequence ID" value="NZ_CP014692.1"/>
</dbReference>